<dbReference type="GO" id="GO:0009253">
    <property type="term" value="P:peptidoglycan catabolic process"/>
    <property type="evidence" value="ECO:0007669"/>
    <property type="project" value="InterPro"/>
</dbReference>
<dbReference type="Pfam" id="PF18885">
    <property type="entry name" value="DUF5648"/>
    <property type="match status" value="1"/>
</dbReference>
<dbReference type="GO" id="GO:0003796">
    <property type="term" value="F:lysozyme activity"/>
    <property type="evidence" value="ECO:0007669"/>
    <property type="project" value="InterPro"/>
</dbReference>
<evidence type="ECO:0000256" key="1">
    <source>
        <dbReference type="ARBA" id="ARBA00010646"/>
    </source>
</evidence>
<gene>
    <name evidence="3" type="ORF">EHS19_02900</name>
</gene>
<feature type="domain" description="DUF5648" evidence="2">
    <location>
        <begin position="430"/>
        <end position="558"/>
    </location>
</feature>
<dbReference type="InterPro" id="IPR043708">
    <property type="entry name" value="DUF5648"/>
</dbReference>
<reference evidence="3 4" key="1">
    <citation type="journal article" date="2019" name="Int. J. Syst. Evol. Microbiol.">
        <title>Bifidobacterium jacchi sp. nov., isolated from the faeces of a baby common marmoset (Callithrix jacchus).</title>
        <authorList>
            <person name="Modesto M."/>
            <person name="Watanabe K."/>
            <person name="Arita M."/>
            <person name="Satti M."/>
            <person name="Oki K."/>
            <person name="Sciavilla P."/>
            <person name="Patavino C."/>
            <person name="Camma C."/>
            <person name="Michelini S."/>
            <person name="Sgorbati B."/>
            <person name="Mattarelli P."/>
        </authorList>
    </citation>
    <scope>NUCLEOTIDE SEQUENCE [LARGE SCALE GENOMIC DNA]</scope>
    <source>
        <strain evidence="3 4">MRM 9.3</strain>
    </source>
</reference>
<dbReference type="Gene3D" id="3.20.20.80">
    <property type="entry name" value="Glycosidases"/>
    <property type="match status" value="1"/>
</dbReference>
<keyword evidence="3" id="KW-0378">Hydrolase</keyword>
<dbReference type="EMBL" id="RQSP01000006">
    <property type="protein sequence ID" value="KAB5607901.1"/>
    <property type="molecule type" value="Genomic_DNA"/>
</dbReference>
<accession>A0A5N5RMD1</accession>
<comment type="caution">
    <text evidence="3">The sequence shown here is derived from an EMBL/GenBank/DDBJ whole genome shotgun (WGS) entry which is preliminary data.</text>
</comment>
<dbReference type="PROSITE" id="PS51904">
    <property type="entry name" value="GLYCOSYL_HYDROL_F25_2"/>
    <property type="match status" value="1"/>
</dbReference>
<dbReference type="InterPro" id="IPR002053">
    <property type="entry name" value="Glyco_hydro_25"/>
</dbReference>
<dbReference type="OrthoDB" id="287365at2"/>
<proteinExistence type="inferred from homology"/>
<evidence type="ECO:0000313" key="4">
    <source>
        <dbReference type="Proteomes" id="UP000326336"/>
    </source>
</evidence>
<dbReference type="Pfam" id="PF01183">
    <property type="entry name" value="Glyco_hydro_25"/>
    <property type="match status" value="1"/>
</dbReference>
<organism evidence="3 4">
    <name type="scientific">Bifidobacterium jacchi</name>
    <dbReference type="NCBI Taxonomy" id="2490545"/>
    <lineage>
        <taxon>Bacteria</taxon>
        <taxon>Bacillati</taxon>
        <taxon>Actinomycetota</taxon>
        <taxon>Actinomycetes</taxon>
        <taxon>Bifidobacteriales</taxon>
        <taxon>Bifidobacteriaceae</taxon>
        <taxon>Bifidobacterium</taxon>
    </lineage>
</organism>
<comment type="similarity">
    <text evidence="1">Belongs to the glycosyl hydrolase 25 family.</text>
</comment>
<dbReference type="SUPFAM" id="SSF51445">
    <property type="entry name" value="(Trans)glycosidases"/>
    <property type="match status" value="1"/>
</dbReference>
<dbReference type="PANTHER" id="PTHR34135:SF2">
    <property type="entry name" value="LYSOZYME"/>
    <property type="match status" value="1"/>
</dbReference>
<dbReference type="Proteomes" id="UP000326336">
    <property type="component" value="Unassembled WGS sequence"/>
</dbReference>
<dbReference type="PANTHER" id="PTHR34135">
    <property type="entry name" value="LYSOZYME"/>
    <property type="match status" value="1"/>
</dbReference>
<dbReference type="GO" id="GO:0016052">
    <property type="term" value="P:carbohydrate catabolic process"/>
    <property type="evidence" value="ECO:0007669"/>
    <property type="project" value="TreeGrafter"/>
</dbReference>
<evidence type="ECO:0000313" key="3">
    <source>
        <dbReference type="EMBL" id="KAB5607901.1"/>
    </source>
</evidence>
<keyword evidence="4" id="KW-1185">Reference proteome</keyword>
<protein>
    <submittedName>
        <fullName evidence="3">Glycosyl hydrolase family 25</fullName>
    </submittedName>
</protein>
<dbReference type="AlphaFoldDB" id="A0A5N5RMD1"/>
<sequence>MVKHLHDSWRGVKARNMRKAARIGVAAAVTASLLTSTNVAYGAQSQMPDNQYHISKAVVSDNDATGDAMPDNPDVALPQSVSAAIPDDATVVSGDLAATGDGEIKDLATGRTVNDPALVGTADTPPDPLEKTDGKSFIPVDVAEVRDAIESSAAADDASETDAAVTGAAVMTEIGTGDEHRVRAAQLSGNRYGAYWGTYNGAPAMFGSDGKPVVQHAKGVVDVSYYNGANIDWTAAKKAGVEGAIIRVGYGIDNVDDTARRNIAECKRLGIPFGVYWYSYAYDERFAADEGDSLAKTLRDLGVSNNDLSYPAFYDLEQWTWTGHTPPTTPAAYEKIVNNWYARMKANGYANLSLYSYTSYLNGPLASKSIWKNVTWVGQYAARMHFTGWTSDNRGWQYTSEGRVAGIDGNVDMSAFGVRPGAQETAKAVPIYRVYNRNSGLHHYTANAGEMGILVRLGWRAENSTSFSAATRGMPVYREYNRNNGTHNWTLNWYEHRNLVKRGWRDEGVAWYSPNVGTRNVYRLYNPNSGEHVYTTSYDEYRAVGAKGWHMEGVAWKSLE</sequence>
<name>A0A5N5RMD1_9BIFI</name>
<dbReference type="InterPro" id="IPR017853">
    <property type="entry name" value="GH"/>
</dbReference>
<evidence type="ECO:0000259" key="2">
    <source>
        <dbReference type="Pfam" id="PF18885"/>
    </source>
</evidence>
<dbReference type="GO" id="GO:0016998">
    <property type="term" value="P:cell wall macromolecule catabolic process"/>
    <property type="evidence" value="ECO:0007669"/>
    <property type="project" value="InterPro"/>
</dbReference>